<dbReference type="Proteomes" id="UP000693970">
    <property type="component" value="Unassembled WGS sequence"/>
</dbReference>
<proteinExistence type="predicted"/>
<keyword evidence="4 7" id="KW-0472">Membrane</keyword>
<dbReference type="InterPro" id="IPR000644">
    <property type="entry name" value="CBS_dom"/>
</dbReference>
<dbReference type="Pfam" id="PF03471">
    <property type="entry name" value="CorC_HlyC"/>
    <property type="match status" value="1"/>
</dbReference>
<evidence type="ECO:0000256" key="2">
    <source>
        <dbReference type="ARBA" id="ARBA00023122"/>
    </source>
</evidence>
<evidence type="ECO:0000313" key="11">
    <source>
        <dbReference type="Proteomes" id="UP000693970"/>
    </source>
</evidence>
<feature type="transmembrane region" description="Helical" evidence="7">
    <location>
        <begin position="260"/>
        <end position="276"/>
    </location>
</feature>
<dbReference type="AlphaFoldDB" id="A0A9K3Q7E5"/>
<feature type="domain" description="CNNM transmembrane" evidence="9">
    <location>
        <begin position="164"/>
        <end position="354"/>
    </location>
</feature>
<accession>A0A9K3Q7E5</accession>
<dbReference type="CDD" id="cd04590">
    <property type="entry name" value="CBS_pair_CorC_HlyC_assoc"/>
    <property type="match status" value="1"/>
</dbReference>
<dbReference type="Pfam" id="PF01595">
    <property type="entry name" value="CNNM"/>
    <property type="match status" value="1"/>
</dbReference>
<dbReference type="PROSITE" id="PS51846">
    <property type="entry name" value="CNNM"/>
    <property type="match status" value="1"/>
</dbReference>
<dbReference type="GO" id="GO:0016020">
    <property type="term" value="C:membrane"/>
    <property type="evidence" value="ECO:0007669"/>
    <property type="project" value="UniProtKB-UniRule"/>
</dbReference>
<dbReference type="InterPro" id="IPR002550">
    <property type="entry name" value="CNNM"/>
</dbReference>
<evidence type="ECO:0000259" key="9">
    <source>
        <dbReference type="PROSITE" id="PS51846"/>
    </source>
</evidence>
<dbReference type="EMBL" id="JAGRRH010000004">
    <property type="protein sequence ID" value="KAG7371084.1"/>
    <property type="molecule type" value="Genomic_DNA"/>
</dbReference>
<evidence type="ECO:0000313" key="10">
    <source>
        <dbReference type="EMBL" id="KAG7371084.1"/>
    </source>
</evidence>
<evidence type="ECO:0000256" key="4">
    <source>
        <dbReference type="PROSITE-ProRule" id="PRU01193"/>
    </source>
</evidence>
<keyword evidence="4 7" id="KW-0812">Transmembrane</keyword>
<sequence>MMAPAQSPIRRFTGFLTIFLFLVIYQGFEVQGFATHQEGRSNLGSHLNSHHGHSKLQIKRYLPMNFRRNQRDHIEDDKGFPYPSCRPTRLLQLKEKLSYLIPYRRRKTASKKHVSLQKEQSIRKFRTILMAFVSLSFGLVARPTVALAVGAMGGSSKGPVAPVSRKDALSLFGVFFSLFVGLALLHAAEIAITTLYPWKVREFAEEEEKSGKQGTFKILNEDITRVLTTILVASTTCSIFATTVFTHLVAAVFGPSGEKYGALALTGLTLFFVELLPKSIGVTNAESVARVMTPPINIISAIVSPLGISLSWLAKKTLTLIGLKDKDTGSSITDSQLRLIVTGARDSGTIDHDEQEMIQGVLGLQNQRVKEIMKPRVEIIAVPKDMSVASVLGVVRESGYSRIPVYDGEIDNIVGIVLAKNVLDFFVNGVLVDEDVIRKIRENLGTNKDSSVDEQVKKELDSILLDASNSPSHLYTMSDMPTVQTPKGKENYVKPLTGFELAKRMEKSISEAELIESCYFVPETANGWAVLQEMRRRRVHMAIVVDEYGGTEGLVSLEDIVEEVVGEIYDEDDEDEFDFSEDSIMLQEDGTFIIRGDAYLGDCDTVLDLKLDEEEALKDFATLSGFLCMCAGEIPRVGDFVMSRGWCFEILHADDKKILQVKVERLLGAFEDESEDEEFDDNFLRCFLKRNLSNEGEGVDLVSESDIEDQLEQSKARNKEAAREIERMVVSGGDKQKQVQIELESGSTNQ</sequence>
<gene>
    <name evidence="10" type="ORF">IV203_019654</name>
</gene>
<reference evidence="10" key="1">
    <citation type="journal article" date="2021" name="Sci. Rep.">
        <title>Diploid genomic architecture of Nitzschia inconspicua, an elite biomass production diatom.</title>
        <authorList>
            <person name="Oliver A."/>
            <person name="Podell S."/>
            <person name="Pinowska A."/>
            <person name="Traller J.C."/>
            <person name="Smith S.R."/>
            <person name="McClure R."/>
            <person name="Beliaev A."/>
            <person name="Bohutskyi P."/>
            <person name="Hill E.A."/>
            <person name="Rabines A."/>
            <person name="Zheng H."/>
            <person name="Allen L.Z."/>
            <person name="Kuo A."/>
            <person name="Grigoriev I.V."/>
            <person name="Allen A.E."/>
            <person name="Hazlebeck D."/>
            <person name="Allen E.E."/>
        </authorList>
    </citation>
    <scope>NUCLEOTIDE SEQUENCE</scope>
    <source>
        <strain evidence="10">Hildebrandi</strain>
    </source>
</reference>
<evidence type="ECO:0000256" key="6">
    <source>
        <dbReference type="SAM" id="MobiDB-lite"/>
    </source>
</evidence>
<dbReference type="PANTHER" id="PTHR22777:SF17">
    <property type="entry name" value="UPF0053 PROTEIN SLL0260"/>
    <property type="match status" value="1"/>
</dbReference>
<dbReference type="OrthoDB" id="5353557at2759"/>
<dbReference type="SMART" id="SM01091">
    <property type="entry name" value="CorC_HlyC"/>
    <property type="match status" value="1"/>
</dbReference>
<keyword evidence="11" id="KW-1185">Reference proteome</keyword>
<feature type="transmembrane region" description="Helical" evidence="7">
    <location>
        <begin position="128"/>
        <end position="149"/>
    </location>
</feature>
<name>A0A9K3Q7E5_9STRA</name>
<protein>
    <submittedName>
        <fullName evidence="10">Uncharacterized protein</fullName>
    </submittedName>
</protein>
<keyword evidence="2 3" id="KW-0129">CBS domain</keyword>
<evidence type="ECO:0000256" key="7">
    <source>
        <dbReference type="SAM" id="Phobius"/>
    </source>
</evidence>
<dbReference type="InterPro" id="IPR044751">
    <property type="entry name" value="Ion_transp-like_CBS"/>
</dbReference>
<feature type="transmembrane region" description="Helical" evidence="7">
    <location>
        <begin position="226"/>
        <end position="254"/>
    </location>
</feature>
<feature type="domain" description="CBS" evidence="8">
    <location>
        <begin position="373"/>
        <end position="434"/>
    </location>
</feature>
<dbReference type="PANTHER" id="PTHR22777">
    <property type="entry name" value="HEMOLYSIN-RELATED"/>
    <property type="match status" value="1"/>
</dbReference>
<dbReference type="PROSITE" id="PS51371">
    <property type="entry name" value="CBS"/>
    <property type="match status" value="2"/>
</dbReference>
<keyword evidence="4 7" id="KW-1133">Transmembrane helix</keyword>
<feature type="transmembrane region" description="Helical" evidence="7">
    <location>
        <begin position="12"/>
        <end position="28"/>
    </location>
</feature>
<feature type="transmembrane region" description="Helical" evidence="7">
    <location>
        <begin position="296"/>
        <end position="314"/>
    </location>
</feature>
<reference evidence="10" key="2">
    <citation type="submission" date="2021-04" db="EMBL/GenBank/DDBJ databases">
        <authorList>
            <person name="Podell S."/>
        </authorList>
    </citation>
    <scope>NUCLEOTIDE SEQUENCE</scope>
    <source>
        <strain evidence="10">Hildebrandi</strain>
    </source>
</reference>
<keyword evidence="5" id="KW-0175">Coiled coil</keyword>
<feature type="transmembrane region" description="Helical" evidence="7">
    <location>
        <begin position="169"/>
        <end position="192"/>
    </location>
</feature>
<evidence type="ECO:0000256" key="1">
    <source>
        <dbReference type="ARBA" id="ARBA00022737"/>
    </source>
</evidence>
<feature type="coiled-coil region" evidence="5">
    <location>
        <begin position="704"/>
        <end position="731"/>
    </location>
</feature>
<feature type="domain" description="CBS" evidence="8">
    <location>
        <begin position="514"/>
        <end position="571"/>
    </location>
</feature>
<comment type="caution">
    <text evidence="10">The sequence shown here is derived from an EMBL/GenBank/DDBJ whole genome shotgun (WGS) entry which is preliminary data.</text>
</comment>
<evidence type="ECO:0000259" key="8">
    <source>
        <dbReference type="PROSITE" id="PS51371"/>
    </source>
</evidence>
<organism evidence="10 11">
    <name type="scientific">Nitzschia inconspicua</name>
    <dbReference type="NCBI Taxonomy" id="303405"/>
    <lineage>
        <taxon>Eukaryota</taxon>
        <taxon>Sar</taxon>
        <taxon>Stramenopiles</taxon>
        <taxon>Ochrophyta</taxon>
        <taxon>Bacillariophyta</taxon>
        <taxon>Bacillariophyceae</taxon>
        <taxon>Bacillariophycidae</taxon>
        <taxon>Bacillariales</taxon>
        <taxon>Bacillariaceae</taxon>
        <taxon>Nitzschia</taxon>
    </lineage>
</organism>
<keyword evidence="1" id="KW-0677">Repeat</keyword>
<dbReference type="SMART" id="SM00116">
    <property type="entry name" value="CBS"/>
    <property type="match status" value="2"/>
</dbReference>
<evidence type="ECO:0000256" key="3">
    <source>
        <dbReference type="PROSITE-ProRule" id="PRU00703"/>
    </source>
</evidence>
<dbReference type="InterPro" id="IPR005170">
    <property type="entry name" value="Transptr-assoc_dom"/>
</dbReference>
<feature type="region of interest" description="Disordered" evidence="6">
    <location>
        <begin position="731"/>
        <end position="750"/>
    </location>
</feature>
<dbReference type="Pfam" id="PF00571">
    <property type="entry name" value="CBS"/>
    <property type="match status" value="2"/>
</dbReference>
<evidence type="ECO:0000256" key="5">
    <source>
        <dbReference type="SAM" id="Coils"/>
    </source>
</evidence>